<reference evidence="1 2" key="1">
    <citation type="submission" date="2019-03" db="EMBL/GenBank/DDBJ databases">
        <authorList>
            <person name="Kim M.K.M."/>
        </authorList>
    </citation>
    <scope>NUCLEOTIDE SEQUENCE [LARGE SCALE GENOMIC DNA]</scope>
    <source>
        <strain evidence="1 2">18JY15-6</strain>
    </source>
</reference>
<accession>A0A4R1CI06</accession>
<sequence>MEHAEQFPYEEFGRRFFALAVTEERILAGVNTLAGQPIDVGPLGVGPGKLAKVTAKGHIGAATARPIAGDAIAYRVTLPVELTFEVHLQLDRHRFHAELEVPLILTALAMEELKIFIDVAPPLPNQVRVKLRAEGLRATLLNRVVGVDTELQRFVAKYVKRELSKPAVLGARTIDVLKAVESAWTSVAPQPSAEPGTIAADLSGALEQEIQQSDLISELTGEFPPTSDA</sequence>
<protein>
    <submittedName>
        <fullName evidence="1">Uncharacterized protein</fullName>
    </submittedName>
</protein>
<proteinExistence type="predicted"/>
<evidence type="ECO:0000313" key="2">
    <source>
        <dbReference type="Proteomes" id="UP000295453"/>
    </source>
</evidence>
<dbReference type="AlphaFoldDB" id="A0A4R1CI06"/>
<gene>
    <name evidence="1" type="ORF">EPD65_04075</name>
</gene>
<dbReference type="RefSeq" id="WP_131581887.1">
    <property type="nucleotide sequence ID" value="NZ_SJZJ01000004.1"/>
</dbReference>
<organism evidence="1 2">
    <name type="scientific">Nocardioides jejuensis</name>
    <dbReference type="NCBI Taxonomy" id="2502782"/>
    <lineage>
        <taxon>Bacteria</taxon>
        <taxon>Bacillati</taxon>
        <taxon>Actinomycetota</taxon>
        <taxon>Actinomycetes</taxon>
        <taxon>Propionibacteriales</taxon>
        <taxon>Nocardioidaceae</taxon>
        <taxon>Nocardioides</taxon>
    </lineage>
</organism>
<comment type="caution">
    <text evidence="1">The sequence shown here is derived from an EMBL/GenBank/DDBJ whole genome shotgun (WGS) entry which is preliminary data.</text>
</comment>
<evidence type="ECO:0000313" key="1">
    <source>
        <dbReference type="EMBL" id="TCJ30387.1"/>
    </source>
</evidence>
<dbReference type="OrthoDB" id="3747467at2"/>
<name>A0A4R1CI06_9ACTN</name>
<dbReference type="EMBL" id="SJZJ01000004">
    <property type="protein sequence ID" value="TCJ30387.1"/>
    <property type="molecule type" value="Genomic_DNA"/>
</dbReference>
<dbReference type="Proteomes" id="UP000295453">
    <property type="component" value="Unassembled WGS sequence"/>
</dbReference>
<keyword evidence="2" id="KW-1185">Reference proteome</keyword>